<organism evidence="1 2">
    <name type="scientific">Nitratireductor indicus C115</name>
    <dbReference type="NCBI Taxonomy" id="1231190"/>
    <lineage>
        <taxon>Bacteria</taxon>
        <taxon>Pseudomonadati</taxon>
        <taxon>Pseudomonadota</taxon>
        <taxon>Alphaproteobacteria</taxon>
        <taxon>Hyphomicrobiales</taxon>
        <taxon>Phyllobacteriaceae</taxon>
        <taxon>Nitratireductor</taxon>
    </lineage>
</organism>
<dbReference type="EMBL" id="AMSI01000002">
    <property type="protein sequence ID" value="EKF43845.1"/>
    <property type="molecule type" value="Genomic_DNA"/>
</dbReference>
<dbReference type="OrthoDB" id="9811423at2"/>
<dbReference type="AlphaFoldDB" id="K2NX12"/>
<name>K2NX12_9HYPH</name>
<evidence type="ECO:0000313" key="2">
    <source>
        <dbReference type="Proteomes" id="UP000007374"/>
    </source>
</evidence>
<comment type="caution">
    <text evidence="1">The sequence shown here is derived from an EMBL/GenBank/DDBJ whole genome shotgun (WGS) entry which is preliminary data.</text>
</comment>
<dbReference type="eggNOG" id="COG3313">
    <property type="taxonomic scope" value="Bacteria"/>
</dbReference>
<keyword evidence="2" id="KW-1185">Reference proteome</keyword>
<protein>
    <submittedName>
        <fullName evidence="1">Fe-S protein</fullName>
    </submittedName>
</protein>
<dbReference type="PATRIC" id="fig|1231190.3.peg.734"/>
<dbReference type="InterPro" id="IPR010710">
    <property type="entry name" value="DUF1289"/>
</dbReference>
<dbReference type="PANTHER" id="PTHR35175:SF2">
    <property type="entry name" value="DUF1289 DOMAIN-CONTAINING PROTEIN"/>
    <property type="match status" value="1"/>
</dbReference>
<proteinExistence type="predicted"/>
<dbReference type="Pfam" id="PF06945">
    <property type="entry name" value="DUF1289"/>
    <property type="match status" value="1"/>
</dbReference>
<gene>
    <name evidence="1" type="ORF">NA8A_03495</name>
</gene>
<sequence length="73" mass="7873">MAEIRSPCILVCSLDPVTSFCVGCGRTGAEIAGWVAMAPSERDAVMEKLPARLQRLGNAGHGDHPRRPATRRE</sequence>
<dbReference type="PANTHER" id="PTHR35175">
    <property type="entry name" value="DUF1289 DOMAIN-CONTAINING PROTEIN"/>
    <property type="match status" value="1"/>
</dbReference>
<dbReference type="Proteomes" id="UP000007374">
    <property type="component" value="Unassembled WGS sequence"/>
</dbReference>
<evidence type="ECO:0000313" key="1">
    <source>
        <dbReference type="EMBL" id="EKF43845.1"/>
    </source>
</evidence>
<dbReference type="RefSeq" id="WP_009755980.1">
    <property type="nucleotide sequence ID" value="NZ_AMSI01000002.1"/>
</dbReference>
<reference evidence="1 2" key="1">
    <citation type="journal article" date="2012" name="J. Bacteriol.">
        <title>Genome Sequence of Nitratireductor indicus Type Strain C115.</title>
        <authorList>
            <person name="Lai Q."/>
            <person name="Li G."/>
            <person name="Yu Z."/>
            <person name="Shao Z."/>
        </authorList>
    </citation>
    <scope>NUCLEOTIDE SEQUENCE [LARGE SCALE GENOMIC DNA]</scope>
    <source>
        <strain evidence="1 2">C115</strain>
    </source>
</reference>
<accession>K2NX12</accession>